<evidence type="ECO:0000313" key="2">
    <source>
        <dbReference type="EMBL" id="KAJ8895946.1"/>
    </source>
</evidence>
<feature type="region of interest" description="Disordered" evidence="1">
    <location>
        <begin position="339"/>
        <end position="382"/>
    </location>
</feature>
<organism evidence="2 3">
    <name type="scientific">Dryococelus australis</name>
    <dbReference type="NCBI Taxonomy" id="614101"/>
    <lineage>
        <taxon>Eukaryota</taxon>
        <taxon>Metazoa</taxon>
        <taxon>Ecdysozoa</taxon>
        <taxon>Arthropoda</taxon>
        <taxon>Hexapoda</taxon>
        <taxon>Insecta</taxon>
        <taxon>Pterygota</taxon>
        <taxon>Neoptera</taxon>
        <taxon>Polyneoptera</taxon>
        <taxon>Phasmatodea</taxon>
        <taxon>Verophasmatodea</taxon>
        <taxon>Anareolatae</taxon>
        <taxon>Phasmatidae</taxon>
        <taxon>Eurycanthinae</taxon>
        <taxon>Dryococelus</taxon>
    </lineage>
</organism>
<accession>A0ABQ9IH07</accession>
<dbReference type="Proteomes" id="UP001159363">
    <property type="component" value="Chromosome 1"/>
</dbReference>
<evidence type="ECO:0000313" key="3">
    <source>
        <dbReference type="Proteomes" id="UP001159363"/>
    </source>
</evidence>
<proteinExistence type="predicted"/>
<evidence type="ECO:0000256" key="1">
    <source>
        <dbReference type="SAM" id="MobiDB-lite"/>
    </source>
</evidence>
<keyword evidence="3" id="KW-1185">Reference proteome</keyword>
<dbReference type="EMBL" id="JARBHB010000001">
    <property type="protein sequence ID" value="KAJ8895946.1"/>
    <property type="molecule type" value="Genomic_DNA"/>
</dbReference>
<sequence length="443" mass="50111">MRIEWCSDGMQEQGRREISEKITPFQRHRLARSPREKIRKRRQESNQFRLGGRKALSTLCTAAPNMGWSEMSMEQVRIDGVGEHGRSRENPPTRGIIWHDSHMRKSRRYCVLRKVAYRLYCRGSNKAYTATRIKRVIATNCKTVKRRAVFSSCCVCLWNSKSRSYHFIDGKYVAKFNAGETRTDIDDERRASMSIQTRLGWRSAASPYGWVLLTPLPPNSATGRVGKGITQALASTSCNECYVKKKKNWNISSFFAHQQASLASVSEQPWKWRVEIIVFAASPFRKQNFVTILGLHNGDKLALNVSRKLQFVGNLTREAGALLRATRDTSLPSLDAVRGLASRGRGRPSRAALAAADSRSNPPPSFQPSARPKIPRPSSRPRYQPACHAYAIRERAELTSAEEAMEFTCSEYWDMTMVMCASDGQASCMLYASNVRESVLLWA</sequence>
<name>A0ABQ9IH07_9NEOP</name>
<comment type="caution">
    <text evidence="2">The sequence shown here is derived from an EMBL/GenBank/DDBJ whole genome shotgun (WGS) entry which is preliminary data.</text>
</comment>
<reference evidence="2 3" key="1">
    <citation type="submission" date="2023-02" db="EMBL/GenBank/DDBJ databases">
        <title>LHISI_Scaffold_Assembly.</title>
        <authorList>
            <person name="Stuart O.P."/>
            <person name="Cleave R."/>
            <person name="Magrath M.J.L."/>
            <person name="Mikheyev A.S."/>
        </authorList>
    </citation>
    <scope>NUCLEOTIDE SEQUENCE [LARGE SCALE GENOMIC DNA]</scope>
    <source>
        <strain evidence="2">Daus_M_001</strain>
        <tissue evidence="2">Leg muscle</tissue>
    </source>
</reference>
<gene>
    <name evidence="2" type="ORF">PR048_001287</name>
</gene>
<protein>
    <submittedName>
        <fullName evidence="2">Uncharacterized protein</fullName>
    </submittedName>
</protein>
<feature type="compositionally biased region" description="Low complexity" evidence="1">
    <location>
        <begin position="368"/>
        <end position="382"/>
    </location>
</feature>
<feature type="compositionally biased region" description="Low complexity" evidence="1">
    <location>
        <begin position="339"/>
        <end position="360"/>
    </location>
</feature>